<proteinExistence type="predicted"/>
<sequence length="275" mass="29173">MTDPTAAPDLLSGLPHVGRAPVLVTGGTGTLGRAVVRELLDSDVPARVLTRRADAETDAQVCVGDLRTGAGLSDAVQDVQAVIHCATDPKGHAVDVDGLERLCNALAEHNPDAHLVHVSIVGCWDNPLPYSRVKAEAERVVGESKRPYTIVRATQFHEFVERFCGVHVGRVGVGVRGLQFAPCDTAWVARRLVDVALETTPIGGIVELAGPEVLSARDIAVLTAHLSGRPTPHQVQLPRVGRVLTALGNGSNLPGDQAVRGGRSYAQWWADRASE</sequence>
<evidence type="ECO:0000313" key="5">
    <source>
        <dbReference type="Proteomes" id="UP000571817"/>
    </source>
</evidence>
<evidence type="ECO:0000259" key="3">
    <source>
        <dbReference type="Pfam" id="PF13460"/>
    </source>
</evidence>
<evidence type="ECO:0000256" key="2">
    <source>
        <dbReference type="ARBA" id="ARBA00023276"/>
    </source>
</evidence>
<organism evidence="4 5">
    <name type="scientific">Allobranchiibius huperziae</name>
    <dbReference type="NCBI Taxonomy" id="1874116"/>
    <lineage>
        <taxon>Bacteria</taxon>
        <taxon>Bacillati</taxon>
        <taxon>Actinomycetota</taxon>
        <taxon>Actinomycetes</taxon>
        <taxon>Micrococcales</taxon>
        <taxon>Dermacoccaceae</taxon>
        <taxon>Allobranchiibius</taxon>
    </lineage>
</organism>
<gene>
    <name evidence="4" type="ORF">HNR15_000930</name>
</gene>
<reference evidence="4 5" key="1">
    <citation type="submission" date="2020-07" db="EMBL/GenBank/DDBJ databases">
        <title>Sequencing the genomes of 1000 actinobacteria strains.</title>
        <authorList>
            <person name="Klenk H.-P."/>
        </authorList>
    </citation>
    <scope>NUCLEOTIDE SEQUENCE [LARGE SCALE GENOMIC DNA]</scope>
    <source>
        <strain evidence="4 5">DSM 29531</strain>
    </source>
</reference>
<dbReference type="InterPro" id="IPR044256">
    <property type="entry name" value="HCF244-like"/>
</dbReference>
<dbReference type="Proteomes" id="UP000571817">
    <property type="component" value="Unassembled WGS sequence"/>
</dbReference>
<accession>A0A853DBJ1</accession>
<name>A0A853DBJ1_9MICO</name>
<dbReference type="EMBL" id="JACCFW010000001">
    <property type="protein sequence ID" value="NYJ73967.1"/>
    <property type="molecule type" value="Genomic_DNA"/>
</dbReference>
<dbReference type="Gene3D" id="3.40.50.720">
    <property type="entry name" value="NAD(P)-binding Rossmann-like Domain"/>
    <property type="match status" value="1"/>
</dbReference>
<protein>
    <submittedName>
        <fullName evidence="4">Uncharacterized protein YbjT (DUF2867 family)</fullName>
    </submittedName>
</protein>
<evidence type="ECO:0000313" key="4">
    <source>
        <dbReference type="EMBL" id="NYJ73967.1"/>
    </source>
</evidence>
<dbReference type="RefSeq" id="WP_179479543.1">
    <property type="nucleotide sequence ID" value="NZ_JACCFW010000001.1"/>
</dbReference>
<evidence type="ECO:0000256" key="1">
    <source>
        <dbReference type="ARBA" id="ARBA00022531"/>
    </source>
</evidence>
<feature type="domain" description="NAD(P)-binding" evidence="3">
    <location>
        <begin position="26"/>
        <end position="158"/>
    </location>
</feature>
<keyword evidence="5" id="KW-1185">Reference proteome</keyword>
<dbReference type="AlphaFoldDB" id="A0A853DBJ1"/>
<keyword evidence="2" id="KW-0604">Photosystem II</keyword>
<dbReference type="PANTHER" id="PTHR47128">
    <property type="match status" value="1"/>
</dbReference>
<dbReference type="Pfam" id="PF13460">
    <property type="entry name" value="NAD_binding_10"/>
    <property type="match status" value="1"/>
</dbReference>
<dbReference type="InterPro" id="IPR036291">
    <property type="entry name" value="NAD(P)-bd_dom_sf"/>
</dbReference>
<dbReference type="PANTHER" id="PTHR47128:SF2">
    <property type="entry name" value="PROTEIN HIGH CHLOROPHYLL FLUORESCENCE PHENOTYPE 244, CHLOROPLASTIC"/>
    <property type="match status" value="1"/>
</dbReference>
<dbReference type="InterPro" id="IPR016040">
    <property type="entry name" value="NAD(P)-bd_dom"/>
</dbReference>
<keyword evidence="1" id="KW-0602">Photosynthesis</keyword>
<dbReference type="GO" id="GO:0009523">
    <property type="term" value="C:photosystem II"/>
    <property type="evidence" value="ECO:0007669"/>
    <property type="project" value="UniProtKB-KW"/>
</dbReference>
<dbReference type="SUPFAM" id="SSF51735">
    <property type="entry name" value="NAD(P)-binding Rossmann-fold domains"/>
    <property type="match status" value="1"/>
</dbReference>
<dbReference type="GO" id="GO:0015979">
    <property type="term" value="P:photosynthesis"/>
    <property type="evidence" value="ECO:0007669"/>
    <property type="project" value="UniProtKB-KW"/>
</dbReference>
<comment type="caution">
    <text evidence="4">The sequence shown here is derived from an EMBL/GenBank/DDBJ whole genome shotgun (WGS) entry which is preliminary data.</text>
</comment>